<dbReference type="InterPro" id="IPR013094">
    <property type="entry name" value="AB_hydrolase_3"/>
</dbReference>
<dbReference type="Proteomes" id="UP000005038">
    <property type="component" value="Unassembled WGS sequence"/>
</dbReference>
<evidence type="ECO:0000256" key="1">
    <source>
        <dbReference type="ARBA" id="ARBA00022801"/>
    </source>
</evidence>
<proteinExistence type="predicted"/>
<name>H5TJW4_GORO1</name>
<dbReference type="GO" id="GO:0016787">
    <property type="term" value="F:hydrolase activity"/>
    <property type="evidence" value="ECO:0007669"/>
    <property type="project" value="UniProtKB-KW"/>
</dbReference>
<keyword evidence="4" id="KW-1185">Reference proteome</keyword>
<dbReference type="PANTHER" id="PTHR48081">
    <property type="entry name" value="AB HYDROLASE SUPERFAMILY PROTEIN C4A8.06C"/>
    <property type="match status" value="1"/>
</dbReference>
<comment type="caution">
    <text evidence="3">The sequence shown here is derived from an EMBL/GenBank/DDBJ whole genome shotgun (WGS) entry which is preliminary data.</text>
</comment>
<protein>
    <submittedName>
        <fullName evidence="3">Esterase</fullName>
    </submittedName>
</protein>
<dbReference type="Gene3D" id="3.40.50.1820">
    <property type="entry name" value="alpha/beta hydrolase"/>
    <property type="match status" value="1"/>
</dbReference>
<organism evidence="3 4">
    <name type="scientific">Gordonia otitidis (strain DSM 44809 / CCUG 52243 / JCM 12355 / NBRC 100426 / IFM 10032)</name>
    <dbReference type="NCBI Taxonomy" id="1108044"/>
    <lineage>
        <taxon>Bacteria</taxon>
        <taxon>Bacillati</taxon>
        <taxon>Actinomycetota</taxon>
        <taxon>Actinomycetes</taxon>
        <taxon>Mycobacteriales</taxon>
        <taxon>Gordoniaceae</taxon>
        <taxon>Gordonia</taxon>
    </lineage>
</organism>
<dbReference type="InterPro" id="IPR050300">
    <property type="entry name" value="GDXG_lipolytic_enzyme"/>
</dbReference>
<gene>
    <name evidence="3" type="ORF">GOOTI_082_00020</name>
</gene>
<dbReference type="EMBL" id="BAFB01000082">
    <property type="protein sequence ID" value="GAB33772.1"/>
    <property type="molecule type" value="Genomic_DNA"/>
</dbReference>
<feature type="domain" description="Alpha/beta hydrolase fold-3" evidence="2">
    <location>
        <begin position="86"/>
        <end position="282"/>
    </location>
</feature>
<dbReference type="RefSeq" id="WP_007238016.1">
    <property type="nucleotide sequence ID" value="NZ_BAFB01000082.1"/>
</dbReference>
<dbReference type="SUPFAM" id="SSF53474">
    <property type="entry name" value="alpha/beta-Hydrolases"/>
    <property type="match status" value="1"/>
</dbReference>
<dbReference type="STRING" id="1108044.GOOTI_082_00020"/>
<dbReference type="OrthoDB" id="3181909at2"/>
<dbReference type="PANTHER" id="PTHR48081:SF8">
    <property type="entry name" value="ALPHA_BETA HYDROLASE FOLD-3 DOMAIN-CONTAINING PROTEIN-RELATED"/>
    <property type="match status" value="1"/>
</dbReference>
<keyword evidence="1" id="KW-0378">Hydrolase</keyword>
<reference evidence="3" key="1">
    <citation type="submission" date="2012-02" db="EMBL/GenBank/DDBJ databases">
        <title>Whole genome shotgun sequence of Gordonia otitidis NBRC 100426.</title>
        <authorList>
            <person name="Yoshida I."/>
            <person name="Hosoyama A."/>
            <person name="Tsuchikane K."/>
            <person name="Katsumata H."/>
            <person name="Yamazaki S."/>
            <person name="Fujita N."/>
        </authorList>
    </citation>
    <scope>NUCLEOTIDE SEQUENCE [LARGE SCALE GENOMIC DNA]</scope>
    <source>
        <strain evidence="3">NBRC 100426</strain>
    </source>
</reference>
<evidence type="ECO:0000259" key="2">
    <source>
        <dbReference type="Pfam" id="PF07859"/>
    </source>
</evidence>
<evidence type="ECO:0000313" key="3">
    <source>
        <dbReference type="EMBL" id="GAB33772.1"/>
    </source>
</evidence>
<dbReference type="Pfam" id="PF07859">
    <property type="entry name" value="Abhydrolase_3"/>
    <property type="match status" value="1"/>
</dbReference>
<accession>H5TJW4</accession>
<dbReference type="AlphaFoldDB" id="H5TJW4"/>
<evidence type="ECO:0000313" key="4">
    <source>
        <dbReference type="Proteomes" id="UP000005038"/>
    </source>
</evidence>
<dbReference type="InterPro" id="IPR029058">
    <property type="entry name" value="AB_hydrolase_fold"/>
</dbReference>
<sequence length="306" mass="32970">MDPTQLDAPPIEPRLFALADESRAFYAARGTGPGPQSAAEVHRLREQRMADPRPRDPRAVDLTAEWAGRAVTLRVITPEVSARGVVLDLHGGGFYLGSAADHDSWNRALSDALDAVVVGVDYRLAPEHPWPAAPDDCEVAARWLVENATAQFGTDRLVLVGFSAGSTLAMTTLLRLRETGLADRFRGAALHFGTYDLSSTTPAGRLIADEYFLEAYVGHVVDRTLPDISPLFGTLSGLPPMTLVVGSEDVLLDDNTAMAQQLSRAGNDVDLRVYPASPHGFTHHATSMAAVARHDISAWLAERLTA</sequence>